<feature type="transmembrane region" description="Helical" evidence="7">
    <location>
        <begin position="93"/>
        <end position="119"/>
    </location>
</feature>
<dbReference type="CDD" id="cd17502">
    <property type="entry name" value="MFS_Azr1_MDR_like"/>
    <property type="match status" value="1"/>
</dbReference>
<evidence type="ECO:0000256" key="4">
    <source>
        <dbReference type="ARBA" id="ARBA00022692"/>
    </source>
</evidence>
<dbReference type="PROSITE" id="PS50850">
    <property type="entry name" value="MFS"/>
    <property type="match status" value="1"/>
</dbReference>
<evidence type="ECO:0000256" key="3">
    <source>
        <dbReference type="ARBA" id="ARBA00022475"/>
    </source>
</evidence>
<dbReference type="PANTHER" id="PTHR23501">
    <property type="entry name" value="MAJOR FACILITATOR SUPERFAMILY"/>
    <property type="match status" value="1"/>
</dbReference>
<feature type="transmembrane region" description="Helical" evidence="7">
    <location>
        <begin position="27"/>
        <end position="50"/>
    </location>
</feature>
<feature type="transmembrane region" description="Helical" evidence="7">
    <location>
        <begin position="155"/>
        <end position="173"/>
    </location>
</feature>
<feature type="transmembrane region" description="Helical" evidence="7">
    <location>
        <begin position="213"/>
        <end position="233"/>
    </location>
</feature>
<feature type="transmembrane region" description="Helical" evidence="7">
    <location>
        <begin position="179"/>
        <end position="201"/>
    </location>
</feature>
<name>A0ABT7K8Q8_9HYPH</name>
<organism evidence="9 10">
    <name type="scientific">Rhizobium calliandrae</name>
    <dbReference type="NCBI Taxonomy" id="1312182"/>
    <lineage>
        <taxon>Bacteria</taxon>
        <taxon>Pseudomonadati</taxon>
        <taxon>Pseudomonadota</taxon>
        <taxon>Alphaproteobacteria</taxon>
        <taxon>Hyphomicrobiales</taxon>
        <taxon>Rhizobiaceae</taxon>
        <taxon>Rhizobium/Agrobacterium group</taxon>
        <taxon>Rhizobium</taxon>
    </lineage>
</organism>
<evidence type="ECO:0000256" key="1">
    <source>
        <dbReference type="ARBA" id="ARBA00004651"/>
    </source>
</evidence>
<comment type="subcellular location">
    <subcellularLocation>
        <location evidence="1">Cell membrane</location>
        <topology evidence="1">Multi-pass membrane protein</topology>
    </subcellularLocation>
</comment>
<dbReference type="InterPro" id="IPR011701">
    <property type="entry name" value="MFS"/>
</dbReference>
<evidence type="ECO:0000256" key="7">
    <source>
        <dbReference type="SAM" id="Phobius"/>
    </source>
</evidence>
<keyword evidence="10" id="KW-1185">Reference proteome</keyword>
<dbReference type="InterPro" id="IPR004638">
    <property type="entry name" value="EmrB-like"/>
</dbReference>
<gene>
    <name evidence="9" type="ORF">PY650_04855</name>
</gene>
<feature type="transmembrane region" description="Helical" evidence="7">
    <location>
        <begin position="351"/>
        <end position="369"/>
    </location>
</feature>
<keyword evidence="4 7" id="KW-0812">Transmembrane</keyword>
<feature type="transmembrane region" description="Helical" evidence="7">
    <location>
        <begin position="318"/>
        <end position="339"/>
    </location>
</feature>
<dbReference type="SUPFAM" id="SSF103473">
    <property type="entry name" value="MFS general substrate transporter"/>
    <property type="match status" value="1"/>
</dbReference>
<comment type="caution">
    <text evidence="9">The sequence shown here is derived from an EMBL/GenBank/DDBJ whole genome shotgun (WGS) entry which is preliminary data.</text>
</comment>
<evidence type="ECO:0000256" key="2">
    <source>
        <dbReference type="ARBA" id="ARBA00022448"/>
    </source>
</evidence>
<feature type="transmembrane region" description="Helical" evidence="7">
    <location>
        <begin position="125"/>
        <end position="143"/>
    </location>
</feature>
<dbReference type="Proteomes" id="UP001172630">
    <property type="component" value="Unassembled WGS sequence"/>
</dbReference>
<sequence length="518" mass="54385">MNAQIQQAAPKPAQTEGDAPDRREIRAVILGLMIVLGLGAIDQSIVATALPRIVSDLGGVTHLSWVVSAYVLASTSTMPLYGKLSDQYGRKPLIYVAILIFLLGSVLSGMAQTLLQLIIFRAVQGLGAGGLMPLAQIIIGDLVPPAKRGRNQGSIVAVFAVCSILGPIVGGIITDLLSWHWIFYVNLPIGAVALVMIGRALKRPHEARSRRIDYLGAVLLTACTTGLLLALALGGNEWAWNSPQIIGLATGALVLGILFVLHIRHEPEPVLPLDLFSNRLFVIACVVLALTFMGMLGATLFFPLFFQMVMGASPSHSGLLTGPLMIGVVISSIVNGRVLLQRSGRYKPAQLFGLSLATVAFAVLAWAAATSQGFGAIEPSIFALGLGLGLVMPNMTIAVQNALPYSHRGVGTATLAFFRSLGGLIGVTGSGAILAHRVRQATGPSGSLDMSSLTESGLRQLSTASPETHATAIALYRHAIAMAFATGTVIVAVALVVLLFLPELPLRTHHGDGAQPPR</sequence>
<dbReference type="Gene3D" id="1.20.1720.10">
    <property type="entry name" value="Multidrug resistance protein D"/>
    <property type="match status" value="1"/>
</dbReference>
<dbReference type="NCBIfam" id="TIGR00711">
    <property type="entry name" value="efflux_EmrB"/>
    <property type="match status" value="1"/>
</dbReference>
<dbReference type="RefSeq" id="WP_285877916.1">
    <property type="nucleotide sequence ID" value="NZ_JARFYN010000004.1"/>
</dbReference>
<feature type="transmembrane region" description="Helical" evidence="7">
    <location>
        <begin position="479"/>
        <end position="501"/>
    </location>
</feature>
<dbReference type="InterPro" id="IPR036259">
    <property type="entry name" value="MFS_trans_sf"/>
</dbReference>
<feature type="transmembrane region" description="Helical" evidence="7">
    <location>
        <begin position="62"/>
        <end position="81"/>
    </location>
</feature>
<reference evidence="9" key="1">
    <citation type="submission" date="2023-06" db="EMBL/GenBank/DDBJ databases">
        <title>Phylogenetic Diversity of Rhizobium strains.</title>
        <authorList>
            <person name="Moura F.T."/>
            <person name="Helene L.C.F."/>
            <person name="Hungria M."/>
        </authorList>
    </citation>
    <scope>NUCLEOTIDE SEQUENCE</scope>
    <source>
        <strain evidence="9">CCGE524</strain>
    </source>
</reference>
<evidence type="ECO:0000313" key="9">
    <source>
        <dbReference type="EMBL" id="MDL2404997.1"/>
    </source>
</evidence>
<keyword evidence="2" id="KW-0813">Transport</keyword>
<evidence type="ECO:0000313" key="10">
    <source>
        <dbReference type="Proteomes" id="UP001172630"/>
    </source>
</evidence>
<dbReference type="InterPro" id="IPR020846">
    <property type="entry name" value="MFS_dom"/>
</dbReference>
<proteinExistence type="predicted"/>
<dbReference type="EMBL" id="JARFYN010000004">
    <property type="protein sequence ID" value="MDL2404997.1"/>
    <property type="molecule type" value="Genomic_DNA"/>
</dbReference>
<evidence type="ECO:0000259" key="8">
    <source>
        <dbReference type="PROSITE" id="PS50850"/>
    </source>
</evidence>
<dbReference type="PANTHER" id="PTHR23501:SF197">
    <property type="entry name" value="COMD"/>
    <property type="match status" value="1"/>
</dbReference>
<feature type="transmembrane region" description="Helical" evidence="7">
    <location>
        <begin position="245"/>
        <end position="261"/>
    </location>
</feature>
<feature type="transmembrane region" description="Helical" evidence="7">
    <location>
        <begin position="281"/>
        <end position="306"/>
    </location>
</feature>
<feature type="domain" description="Major facilitator superfamily (MFS) profile" evidence="8">
    <location>
        <begin position="28"/>
        <end position="505"/>
    </location>
</feature>
<accession>A0ABT7K8Q8</accession>
<protein>
    <submittedName>
        <fullName evidence="9">MDR family MFS transporter</fullName>
    </submittedName>
</protein>
<evidence type="ECO:0000256" key="5">
    <source>
        <dbReference type="ARBA" id="ARBA00022989"/>
    </source>
</evidence>
<feature type="transmembrane region" description="Helical" evidence="7">
    <location>
        <begin position="381"/>
        <end position="403"/>
    </location>
</feature>
<keyword evidence="6 7" id="KW-0472">Membrane</keyword>
<evidence type="ECO:0000256" key="6">
    <source>
        <dbReference type="ARBA" id="ARBA00023136"/>
    </source>
</evidence>
<dbReference type="Gene3D" id="1.20.1250.20">
    <property type="entry name" value="MFS general substrate transporter like domains"/>
    <property type="match status" value="1"/>
</dbReference>
<keyword evidence="3" id="KW-1003">Cell membrane</keyword>
<keyword evidence="5 7" id="KW-1133">Transmembrane helix</keyword>
<dbReference type="Pfam" id="PF07690">
    <property type="entry name" value="MFS_1"/>
    <property type="match status" value="1"/>
</dbReference>
<feature type="transmembrane region" description="Helical" evidence="7">
    <location>
        <begin position="415"/>
        <end position="435"/>
    </location>
</feature>